<dbReference type="PANTHER" id="PTHR11347">
    <property type="entry name" value="CYCLIC NUCLEOTIDE PHOSPHODIESTERASE"/>
    <property type="match status" value="1"/>
</dbReference>
<dbReference type="PROSITE" id="PS51845">
    <property type="entry name" value="PDEASE_I_2"/>
    <property type="match status" value="1"/>
</dbReference>
<feature type="region of interest" description="Disordered" evidence="4">
    <location>
        <begin position="171"/>
        <end position="190"/>
    </location>
</feature>
<gene>
    <name evidence="6" type="ORF">M430DRAFT_99844</name>
</gene>
<dbReference type="SUPFAM" id="SSF109604">
    <property type="entry name" value="HD-domain/PDEase-like"/>
    <property type="match status" value="1"/>
</dbReference>
<proteinExistence type="inferred from homology"/>
<feature type="domain" description="PDEase" evidence="5">
    <location>
        <begin position="292"/>
        <end position="646"/>
    </location>
</feature>
<feature type="compositionally biased region" description="Low complexity" evidence="4">
    <location>
        <begin position="724"/>
        <end position="738"/>
    </location>
</feature>
<dbReference type="Gene3D" id="1.10.1300.10">
    <property type="entry name" value="3'5'-cyclic nucleotide phosphodiesterase, catalytic domain"/>
    <property type="match status" value="1"/>
</dbReference>
<dbReference type="InterPro" id="IPR002073">
    <property type="entry name" value="PDEase_catalytic_dom"/>
</dbReference>
<organism evidence="6 7">
    <name type="scientific">Amorphotheca resinae ATCC 22711</name>
    <dbReference type="NCBI Taxonomy" id="857342"/>
    <lineage>
        <taxon>Eukaryota</taxon>
        <taxon>Fungi</taxon>
        <taxon>Dikarya</taxon>
        <taxon>Ascomycota</taxon>
        <taxon>Pezizomycotina</taxon>
        <taxon>Leotiomycetes</taxon>
        <taxon>Helotiales</taxon>
        <taxon>Amorphothecaceae</taxon>
        <taxon>Amorphotheca</taxon>
    </lineage>
</organism>
<dbReference type="Pfam" id="PF00233">
    <property type="entry name" value="PDEase_I"/>
    <property type="match status" value="1"/>
</dbReference>
<feature type="region of interest" description="Disordered" evidence="4">
    <location>
        <begin position="645"/>
        <end position="793"/>
    </location>
</feature>
<evidence type="ECO:0000313" key="7">
    <source>
        <dbReference type="Proteomes" id="UP000241818"/>
    </source>
</evidence>
<dbReference type="InterPro" id="IPR003607">
    <property type="entry name" value="HD/PDEase_dom"/>
</dbReference>
<evidence type="ECO:0000256" key="3">
    <source>
        <dbReference type="RuleBase" id="RU363067"/>
    </source>
</evidence>
<keyword evidence="7" id="KW-1185">Reference proteome</keyword>
<reference evidence="6 7" key="1">
    <citation type="journal article" date="2018" name="New Phytol.">
        <title>Comparative genomics and transcriptomics depict ericoid mycorrhizal fungi as versatile saprotrophs and plant mutualists.</title>
        <authorList>
            <person name="Martino E."/>
            <person name="Morin E."/>
            <person name="Grelet G.A."/>
            <person name="Kuo A."/>
            <person name="Kohler A."/>
            <person name="Daghino S."/>
            <person name="Barry K.W."/>
            <person name="Cichocki N."/>
            <person name="Clum A."/>
            <person name="Dockter R.B."/>
            <person name="Hainaut M."/>
            <person name="Kuo R.C."/>
            <person name="LaButti K."/>
            <person name="Lindahl B.D."/>
            <person name="Lindquist E.A."/>
            <person name="Lipzen A."/>
            <person name="Khouja H.R."/>
            <person name="Magnuson J."/>
            <person name="Murat C."/>
            <person name="Ohm R.A."/>
            <person name="Singer S.W."/>
            <person name="Spatafora J.W."/>
            <person name="Wang M."/>
            <person name="Veneault-Fourrey C."/>
            <person name="Henrissat B."/>
            <person name="Grigoriev I.V."/>
            <person name="Martin F.M."/>
            <person name="Perotto S."/>
        </authorList>
    </citation>
    <scope>NUCLEOTIDE SEQUENCE [LARGE SCALE GENOMIC DNA]</scope>
    <source>
        <strain evidence="6 7">ATCC 22711</strain>
    </source>
</reference>
<feature type="compositionally biased region" description="Polar residues" evidence="4">
    <location>
        <begin position="823"/>
        <end position="889"/>
    </location>
</feature>
<feature type="compositionally biased region" description="Basic and acidic residues" evidence="4">
    <location>
        <begin position="893"/>
        <end position="908"/>
    </location>
</feature>
<dbReference type="FunFam" id="1.10.1300.10:FF:000014">
    <property type="entry name" value="Phosphodiesterase"/>
    <property type="match status" value="1"/>
</dbReference>
<dbReference type="GO" id="GO:0004114">
    <property type="term" value="F:3',5'-cyclic-nucleotide phosphodiesterase activity"/>
    <property type="evidence" value="ECO:0007669"/>
    <property type="project" value="InterPro"/>
</dbReference>
<evidence type="ECO:0000256" key="2">
    <source>
        <dbReference type="ARBA" id="ARBA00022801"/>
    </source>
</evidence>
<comment type="similarity">
    <text evidence="3">Belongs to the cyclic nucleotide phosphodiesterase family.</text>
</comment>
<feature type="compositionally biased region" description="Polar residues" evidence="4">
    <location>
        <begin position="739"/>
        <end position="768"/>
    </location>
</feature>
<evidence type="ECO:0000313" key="6">
    <source>
        <dbReference type="EMBL" id="PSS22580.1"/>
    </source>
</evidence>
<dbReference type="EMBL" id="KZ679009">
    <property type="protein sequence ID" value="PSS22580.1"/>
    <property type="molecule type" value="Genomic_DNA"/>
</dbReference>
<dbReference type="AlphaFoldDB" id="A0A2T3B750"/>
<protein>
    <recommendedName>
        <fullName evidence="3">Phosphodiesterase</fullName>
        <ecNumber evidence="3">3.1.4.-</ecNumber>
    </recommendedName>
</protein>
<dbReference type="RefSeq" id="XP_024722735.1">
    <property type="nucleotide sequence ID" value="XM_024870226.1"/>
</dbReference>
<feature type="compositionally biased region" description="Polar residues" evidence="4">
    <location>
        <begin position="671"/>
        <end position="692"/>
    </location>
</feature>
<dbReference type="InterPro" id="IPR036971">
    <property type="entry name" value="PDEase_catalytic_dom_sf"/>
</dbReference>
<dbReference type="OrthoDB" id="546632at2759"/>
<feature type="compositionally biased region" description="Basic and acidic residues" evidence="4">
    <location>
        <begin position="693"/>
        <end position="703"/>
    </location>
</feature>
<dbReference type="GO" id="GO:0046872">
    <property type="term" value="F:metal ion binding"/>
    <property type="evidence" value="ECO:0007669"/>
    <property type="project" value="UniProtKB-KW"/>
</dbReference>
<dbReference type="InterPro" id="IPR023174">
    <property type="entry name" value="PDEase_CS"/>
</dbReference>
<dbReference type="PROSITE" id="PS00126">
    <property type="entry name" value="PDEASE_I_1"/>
    <property type="match status" value="1"/>
</dbReference>
<feature type="compositionally biased region" description="Basic and acidic residues" evidence="4">
    <location>
        <begin position="806"/>
        <end position="822"/>
    </location>
</feature>
<feature type="region of interest" description="Disordered" evidence="4">
    <location>
        <begin position="929"/>
        <end position="970"/>
    </location>
</feature>
<name>A0A2T3B750_AMORE</name>
<evidence type="ECO:0000259" key="5">
    <source>
        <dbReference type="PROSITE" id="PS51845"/>
    </source>
</evidence>
<evidence type="ECO:0000256" key="1">
    <source>
        <dbReference type="ARBA" id="ARBA00022723"/>
    </source>
</evidence>
<dbReference type="Proteomes" id="UP000241818">
    <property type="component" value="Unassembled WGS sequence"/>
</dbReference>
<dbReference type="EC" id="3.1.4.-" evidence="3"/>
<sequence>MDYTACNVVYVDRAAREDRLVTREDSISPALSVDAANHVEEHAPFPANTALGGNLQALLKTFSEVHVCSSGKSCVSKLSELNQASIGELIPTLVLIDIPDEDHLDVPPSREIRAPSPGSRLQVDTLQEEPDIIDAYGLDLLRWIASEIQYHSLSKLVVPIAVVSTPDPADAVTSRRRADSKPETPQISYESFSNTKKSAGFATPLDQVRTIRYLDVGAVDVLTSPLLQERLPSLGIHAYRAHRDASKDQRALLEIKRGRKRSWVGVDDQKPYAYLREAMVSGLMDGICKLGGDDQPLSHMRISVALDRQQKIAEAVGSWHFSAHEFTDDELLHAALLMLQHALAMPELERWRISTENLTGFLLACRSAYNAFVPYHNFRHVVDVLQAVFHFLVQLGRLPQYPNSDPAQEPAPSPVAALVRPFDALTLLITAIGHDVGHPGVNNAFLVTLNAPLAQLYNDRSVLESFHCAAYSQILRRYWPAAFQGVEMRQLMISSILATDMGLHFDYMKKLGWMQEKLHANGGSGTDGWNGRLLEEQRALVCSLLIKCADISNVARRFDVACKWTMILTDEFSRQASMEQDLGIPSALFAAPVREIVELGKSQIGFMNMFAIPLFQGVTDVMPAMEFTVEELHRNKTAWEKRIEEEQAKTRQHSADSAMDGRLSPRMMSLATPSDGSHQKTSNVAQATARSGSDSESRIKAMLEKSPFSPSNGGFDKSMECGHDGSSPGLSTGSPTDSNPSPSEVTHNQSSQNSLKPDQLHLISQTASAPGRLDQPGTDADLPPNGDDQVNGVDFKLSLATDHVRADGARRGRTDCKQRSSDTTEGSNSAAGDSTWHATSAATSKTPISPSTQGTSIMSEDSVEKYNTPTGTSPLASHASPMTGSTVSTPGEHGPEDSYVRHEPHEGKGVLMETVRHLRKKPSRFRMNGLNFWKRSKSASPPMPGETRPDKQVVGGEDEGGQWGTRRQCS</sequence>
<dbReference type="GO" id="GO:0007165">
    <property type="term" value="P:signal transduction"/>
    <property type="evidence" value="ECO:0007669"/>
    <property type="project" value="InterPro"/>
</dbReference>
<dbReference type="SMART" id="SM00471">
    <property type="entry name" value="HDc"/>
    <property type="match status" value="1"/>
</dbReference>
<keyword evidence="2 3" id="KW-0378">Hydrolase</keyword>
<dbReference type="GeneID" id="36578307"/>
<feature type="region of interest" description="Disordered" evidence="4">
    <location>
        <begin position="806"/>
        <end position="909"/>
    </location>
</feature>
<keyword evidence="1 3" id="KW-0479">Metal-binding</keyword>
<dbReference type="InParanoid" id="A0A2T3B750"/>
<dbReference type="STRING" id="857342.A0A2T3B750"/>
<accession>A0A2T3B750</accession>
<evidence type="ECO:0000256" key="4">
    <source>
        <dbReference type="SAM" id="MobiDB-lite"/>
    </source>
</evidence>
<comment type="cofactor">
    <cofactor evidence="3">
        <name>a divalent metal cation</name>
        <dbReference type="ChEBI" id="CHEBI:60240"/>
    </cofactor>
    <text evidence="3">Binds 2 divalent metal cations per subunit. Site 1 may preferentially bind zinc ions, while site 2 has a preference for magnesium and/or manganese ions.</text>
</comment>
<dbReference type="CDD" id="cd00077">
    <property type="entry name" value="HDc"/>
    <property type="match status" value="1"/>
</dbReference>